<accession>A0ABW2TQP4</accession>
<protein>
    <submittedName>
        <fullName evidence="1">Uncharacterized protein</fullName>
    </submittedName>
</protein>
<gene>
    <name evidence="1" type="ORF">ACFQV2_20715</name>
</gene>
<name>A0ABW2TQP4_9PSEU</name>
<sequence length="297" mass="32183">MGSQVLVNQPTEALLRVSLVPTGNGWADVAQVMVELHSDAAYGHPAKATIPLRRFDEGATWVVPLADAAKRSYRHRWTASFTNGQLESTPWREVADGDAVLPVLVDRAGIDVTVIGDALDFTACPLTEVSLGFTGTPGVEPVTFLFRDKAPQRWHVDVPEGTPVDYTWSATHYPTGRDPIALPARREVDPFVVLPAYQAAVAGELRVQVLASLVDFAATPVVGVDLRYSDPANDLSAATSMTLEKAAPTGEWVLPIKDRRVTGFDCRITYYGADGAEHAGEWTTRSVPRVIVPARRA</sequence>
<dbReference type="EMBL" id="JBHTEY010000004">
    <property type="protein sequence ID" value="MFC7615563.1"/>
    <property type="molecule type" value="Genomic_DNA"/>
</dbReference>
<organism evidence="1 2">
    <name type="scientific">Actinokineospora soli</name>
    <dbReference type="NCBI Taxonomy" id="1048753"/>
    <lineage>
        <taxon>Bacteria</taxon>
        <taxon>Bacillati</taxon>
        <taxon>Actinomycetota</taxon>
        <taxon>Actinomycetes</taxon>
        <taxon>Pseudonocardiales</taxon>
        <taxon>Pseudonocardiaceae</taxon>
        <taxon>Actinokineospora</taxon>
    </lineage>
</organism>
<reference evidence="2" key="1">
    <citation type="journal article" date="2019" name="Int. J. Syst. Evol. Microbiol.">
        <title>The Global Catalogue of Microorganisms (GCM) 10K type strain sequencing project: providing services to taxonomists for standard genome sequencing and annotation.</title>
        <authorList>
            <consortium name="The Broad Institute Genomics Platform"/>
            <consortium name="The Broad Institute Genome Sequencing Center for Infectious Disease"/>
            <person name="Wu L."/>
            <person name="Ma J."/>
        </authorList>
    </citation>
    <scope>NUCLEOTIDE SEQUENCE [LARGE SCALE GENOMIC DNA]</scope>
    <source>
        <strain evidence="2">JCM 17695</strain>
    </source>
</reference>
<comment type="caution">
    <text evidence="1">The sequence shown here is derived from an EMBL/GenBank/DDBJ whole genome shotgun (WGS) entry which is preliminary data.</text>
</comment>
<dbReference type="Proteomes" id="UP001596512">
    <property type="component" value="Unassembled WGS sequence"/>
</dbReference>
<proteinExistence type="predicted"/>
<evidence type="ECO:0000313" key="1">
    <source>
        <dbReference type="EMBL" id="MFC7615563.1"/>
    </source>
</evidence>
<evidence type="ECO:0000313" key="2">
    <source>
        <dbReference type="Proteomes" id="UP001596512"/>
    </source>
</evidence>
<keyword evidence="2" id="KW-1185">Reference proteome</keyword>